<dbReference type="InterPro" id="IPR052240">
    <property type="entry name" value="SAP_domain_ribonucleoprotein"/>
</dbReference>
<name>A0AAD8EBE1_DIPPU</name>
<feature type="compositionally biased region" description="Basic and acidic residues" evidence="3">
    <location>
        <begin position="232"/>
        <end position="244"/>
    </location>
</feature>
<dbReference type="Gene3D" id="1.10.720.30">
    <property type="entry name" value="SAP domain"/>
    <property type="match status" value="1"/>
</dbReference>
<feature type="compositionally biased region" description="Basic and acidic residues" evidence="3">
    <location>
        <begin position="135"/>
        <end position="145"/>
    </location>
</feature>
<dbReference type="GO" id="GO:0016973">
    <property type="term" value="P:poly(A)+ mRNA export from nucleus"/>
    <property type="evidence" value="ECO:0007669"/>
    <property type="project" value="TreeGrafter"/>
</dbReference>
<evidence type="ECO:0000313" key="6">
    <source>
        <dbReference type="Proteomes" id="UP001233999"/>
    </source>
</evidence>
<dbReference type="GO" id="GO:0005634">
    <property type="term" value="C:nucleus"/>
    <property type="evidence" value="ECO:0007669"/>
    <property type="project" value="TreeGrafter"/>
</dbReference>
<reference evidence="5" key="1">
    <citation type="journal article" date="2023" name="IScience">
        <title>Live-bearing cockroach genome reveals convergent evolutionary mechanisms linked to viviparity in insects and beyond.</title>
        <authorList>
            <person name="Fouks B."/>
            <person name="Harrison M.C."/>
            <person name="Mikhailova A.A."/>
            <person name="Marchal E."/>
            <person name="English S."/>
            <person name="Carruthers M."/>
            <person name="Jennings E.C."/>
            <person name="Chiamaka E.L."/>
            <person name="Frigard R.A."/>
            <person name="Pippel M."/>
            <person name="Attardo G.M."/>
            <person name="Benoit J.B."/>
            <person name="Bornberg-Bauer E."/>
            <person name="Tobe S.S."/>
        </authorList>
    </citation>
    <scope>NUCLEOTIDE SEQUENCE</scope>
    <source>
        <strain evidence="5">Stay&amp;Tobe</strain>
    </source>
</reference>
<dbReference type="InterPro" id="IPR003034">
    <property type="entry name" value="SAP_dom"/>
</dbReference>
<comment type="caution">
    <text evidence="5">The sequence shown here is derived from an EMBL/GenBank/DDBJ whole genome shotgun (WGS) entry which is preliminary data.</text>
</comment>
<evidence type="ECO:0000256" key="1">
    <source>
        <dbReference type="ARBA" id="ARBA00022553"/>
    </source>
</evidence>
<dbReference type="SMART" id="SM00513">
    <property type="entry name" value="SAP"/>
    <property type="match status" value="1"/>
</dbReference>
<accession>A0AAD8EBE1</accession>
<feature type="region of interest" description="Disordered" evidence="3">
    <location>
        <begin position="42"/>
        <end position="145"/>
    </location>
</feature>
<feature type="compositionally biased region" description="Acidic residues" evidence="3">
    <location>
        <begin position="58"/>
        <end position="79"/>
    </location>
</feature>
<dbReference type="EMBL" id="JASPKZ010007522">
    <property type="protein sequence ID" value="KAJ9583841.1"/>
    <property type="molecule type" value="Genomic_DNA"/>
</dbReference>
<dbReference type="SUPFAM" id="SSF68906">
    <property type="entry name" value="SAP domain"/>
    <property type="match status" value="1"/>
</dbReference>
<organism evidence="5 6">
    <name type="scientific">Diploptera punctata</name>
    <name type="common">Pacific beetle cockroach</name>
    <dbReference type="NCBI Taxonomy" id="6984"/>
    <lineage>
        <taxon>Eukaryota</taxon>
        <taxon>Metazoa</taxon>
        <taxon>Ecdysozoa</taxon>
        <taxon>Arthropoda</taxon>
        <taxon>Hexapoda</taxon>
        <taxon>Insecta</taxon>
        <taxon>Pterygota</taxon>
        <taxon>Neoptera</taxon>
        <taxon>Polyneoptera</taxon>
        <taxon>Dictyoptera</taxon>
        <taxon>Blattodea</taxon>
        <taxon>Blaberoidea</taxon>
        <taxon>Blaberidae</taxon>
        <taxon>Diplopterinae</taxon>
        <taxon>Diploptera</taxon>
    </lineage>
</organism>
<keyword evidence="6" id="KW-1185">Reference proteome</keyword>
<dbReference type="FunFam" id="1.10.720.30:FF:000032">
    <property type="entry name" value="Blast:SAP domain-containing ribonucleoprotein"/>
    <property type="match status" value="1"/>
</dbReference>
<dbReference type="PANTHER" id="PTHR46551">
    <property type="entry name" value="SAP DOMAIN-CONTAINING RIBONUCLEOPROTEIN"/>
    <property type="match status" value="1"/>
</dbReference>
<proteinExistence type="inferred from homology"/>
<feature type="region of interest" description="Disordered" evidence="3">
    <location>
        <begin position="232"/>
        <end position="258"/>
    </location>
</feature>
<evidence type="ECO:0000256" key="3">
    <source>
        <dbReference type="SAM" id="MobiDB-lite"/>
    </source>
</evidence>
<gene>
    <name evidence="5" type="ORF">L9F63_021817</name>
</gene>
<dbReference type="Pfam" id="PF02037">
    <property type="entry name" value="SAP"/>
    <property type="match status" value="1"/>
</dbReference>
<evidence type="ECO:0000259" key="4">
    <source>
        <dbReference type="PROSITE" id="PS50800"/>
    </source>
</evidence>
<dbReference type="AlphaFoldDB" id="A0AAD8EBE1"/>
<dbReference type="PANTHER" id="PTHR46551:SF1">
    <property type="entry name" value="SAP DOMAIN-CONTAINING RIBONUCLEOPROTEIN"/>
    <property type="match status" value="1"/>
</dbReference>
<evidence type="ECO:0000313" key="5">
    <source>
        <dbReference type="EMBL" id="KAJ9583841.1"/>
    </source>
</evidence>
<sequence length="258" mass="28254">MADDIQDISKLKVADLKRELKARGLSVAGNKNELQERLQLSLQGENSLITEPDSAAGDPEEILDEDDVLADEEEEESLVEDITTPTELKRKLSEEEEDTGNKRIASKKVVLNRSVVATSTPSSEKENQQVTDDAGSVHKPDTPASDKKVVKLSAYSIKERLELRAQKFGVELSTDAKKEVRAARFGTSSPITAATDGPASAEVLRKRAERFGLTSSPISATNLNKAELNEKLEKRKQSERRDSSRPGCIPRESAIVSV</sequence>
<evidence type="ECO:0000256" key="2">
    <source>
        <dbReference type="ARBA" id="ARBA00046328"/>
    </source>
</evidence>
<dbReference type="PROSITE" id="PS50800">
    <property type="entry name" value="SAP"/>
    <property type="match status" value="1"/>
</dbReference>
<comment type="similarity">
    <text evidence="2">Belongs to the SAP domain-containing ribonucleoprotein family.</text>
</comment>
<reference evidence="5" key="2">
    <citation type="submission" date="2023-05" db="EMBL/GenBank/DDBJ databases">
        <authorList>
            <person name="Fouks B."/>
        </authorList>
    </citation>
    <scope>NUCLEOTIDE SEQUENCE</scope>
    <source>
        <strain evidence="5">Stay&amp;Tobe</strain>
        <tissue evidence="5">Testes</tissue>
    </source>
</reference>
<dbReference type="Proteomes" id="UP001233999">
    <property type="component" value="Unassembled WGS sequence"/>
</dbReference>
<keyword evidence="1" id="KW-0597">Phosphoprotein</keyword>
<feature type="domain" description="SAP" evidence="4">
    <location>
        <begin position="8"/>
        <end position="42"/>
    </location>
</feature>
<protein>
    <recommendedName>
        <fullName evidence="4">SAP domain-containing protein</fullName>
    </recommendedName>
</protein>
<dbReference type="InterPro" id="IPR036361">
    <property type="entry name" value="SAP_dom_sf"/>
</dbReference>